<evidence type="ECO:0000313" key="3">
    <source>
        <dbReference type="Proteomes" id="UP000034137"/>
    </source>
</evidence>
<gene>
    <name evidence="2" type="ORF">UT64_C0070G0013</name>
</gene>
<organism evidence="2 3">
    <name type="scientific">Candidatus Falkowbacteria bacterium GW2011_GWF2_39_8</name>
    <dbReference type="NCBI Taxonomy" id="1618642"/>
    <lineage>
        <taxon>Bacteria</taxon>
        <taxon>Candidatus Falkowiibacteriota</taxon>
    </lineage>
</organism>
<keyword evidence="1" id="KW-0812">Transmembrane</keyword>
<sequence length="101" mass="11855">MTPKWCCWWILIGNNMITISKRLIFYVYLSVFTIIGVVLFFTSLFLYKNVFNTSAVYDEIISLQRITVAETVNMRKFNEVVEKIDKKVSAKETAQINDIFK</sequence>
<reference evidence="2 3" key="1">
    <citation type="journal article" date="2015" name="Nature">
        <title>rRNA introns, odd ribosomes, and small enigmatic genomes across a large radiation of phyla.</title>
        <authorList>
            <person name="Brown C.T."/>
            <person name="Hug L.A."/>
            <person name="Thomas B.C."/>
            <person name="Sharon I."/>
            <person name="Castelle C.J."/>
            <person name="Singh A."/>
            <person name="Wilkins M.J."/>
            <person name="Williams K.H."/>
            <person name="Banfield J.F."/>
        </authorList>
    </citation>
    <scope>NUCLEOTIDE SEQUENCE [LARGE SCALE GENOMIC DNA]</scope>
</reference>
<name>A0A0G0S8W4_9BACT</name>
<protein>
    <submittedName>
        <fullName evidence="2">Uncharacterized protein</fullName>
    </submittedName>
</protein>
<keyword evidence="1" id="KW-1133">Transmembrane helix</keyword>
<feature type="transmembrane region" description="Helical" evidence="1">
    <location>
        <begin position="23"/>
        <end position="47"/>
    </location>
</feature>
<evidence type="ECO:0000256" key="1">
    <source>
        <dbReference type="SAM" id="Phobius"/>
    </source>
</evidence>
<comment type="caution">
    <text evidence="2">The sequence shown here is derived from an EMBL/GenBank/DDBJ whole genome shotgun (WGS) entry which is preliminary data.</text>
</comment>
<proteinExistence type="predicted"/>
<keyword evidence="1" id="KW-0472">Membrane</keyword>
<dbReference type="AlphaFoldDB" id="A0A0G0S8W4"/>
<dbReference type="EMBL" id="LBXO01000070">
    <property type="protein sequence ID" value="KKR31185.1"/>
    <property type="molecule type" value="Genomic_DNA"/>
</dbReference>
<accession>A0A0G0S8W4</accession>
<dbReference type="Proteomes" id="UP000034137">
    <property type="component" value="Unassembled WGS sequence"/>
</dbReference>
<evidence type="ECO:0000313" key="2">
    <source>
        <dbReference type="EMBL" id="KKR31185.1"/>
    </source>
</evidence>